<sequence length="478" mass="55915">MNKKQIKQEKVLKKKALYQEYWKSIFNKYRQANEKIKDGETNTNIQLNGDNIQNKHLLEQGFEKNLLQQKNIEKFSEVKFFLNQKHENTENKNIEQNILQKDQITSLQNKETLISQLNQNDLNNQSIKLIQKASNILSKSTRFQEISKGIEQTKQCSKVQLNLKKDINSYQQKNQVINNIQVNQVVSNIPSHNKQLTLQESFQKQHSNTVKSQSKKRILKKQQKSLKSFCKKLPTIELSKNEDNIKKDIEQAKTHLLKTQSSNINQVDQSNKQLLTTQNHDFFKDFSQSQEQEMNQNIQDDKLSKNCIETLAINQPKVIVHDYQENKIKEQQINNLITYNILQQSAAITDSENKIIVNKSGSQELQIQKDEQNQENKNKQPESYDKLNNSITASTQNVVRNQLIAVQKVIRNLNDRANIQNQLKFHQDNVQIQIDLDVVITEQSDLIPNYERFVECIQYLHNLEKAHVDKQNLAPQFL</sequence>
<dbReference type="Proteomes" id="UP000692954">
    <property type="component" value="Unassembled WGS sequence"/>
</dbReference>
<protein>
    <submittedName>
        <fullName evidence="1">Uncharacterized protein</fullName>
    </submittedName>
</protein>
<proteinExistence type="predicted"/>
<accession>A0A8S1RK66</accession>
<dbReference type="AlphaFoldDB" id="A0A8S1RK66"/>
<dbReference type="OrthoDB" id="308670at2759"/>
<reference evidence="1" key="1">
    <citation type="submission" date="2021-01" db="EMBL/GenBank/DDBJ databases">
        <authorList>
            <consortium name="Genoscope - CEA"/>
            <person name="William W."/>
        </authorList>
    </citation>
    <scope>NUCLEOTIDE SEQUENCE</scope>
</reference>
<keyword evidence="2" id="KW-1185">Reference proteome</keyword>
<evidence type="ECO:0000313" key="2">
    <source>
        <dbReference type="Proteomes" id="UP000692954"/>
    </source>
</evidence>
<organism evidence="1 2">
    <name type="scientific">Paramecium sonneborni</name>
    <dbReference type="NCBI Taxonomy" id="65129"/>
    <lineage>
        <taxon>Eukaryota</taxon>
        <taxon>Sar</taxon>
        <taxon>Alveolata</taxon>
        <taxon>Ciliophora</taxon>
        <taxon>Intramacronucleata</taxon>
        <taxon>Oligohymenophorea</taxon>
        <taxon>Peniculida</taxon>
        <taxon>Parameciidae</taxon>
        <taxon>Paramecium</taxon>
    </lineage>
</organism>
<gene>
    <name evidence="1" type="ORF">PSON_ATCC_30995.1.T1740072</name>
</gene>
<evidence type="ECO:0000313" key="1">
    <source>
        <dbReference type="EMBL" id="CAD8127264.1"/>
    </source>
</evidence>
<dbReference type="EMBL" id="CAJJDN010000174">
    <property type="protein sequence ID" value="CAD8127264.1"/>
    <property type="molecule type" value="Genomic_DNA"/>
</dbReference>
<comment type="caution">
    <text evidence="1">The sequence shown here is derived from an EMBL/GenBank/DDBJ whole genome shotgun (WGS) entry which is preliminary data.</text>
</comment>
<name>A0A8S1RK66_9CILI</name>